<dbReference type="Proteomes" id="UP000094379">
    <property type="component" value="Unassembled WGS sequence"/>
</dbReference>
<evidence type="ECO:0000256" key="1">
    <source>
        <dbReference type="ARBA" id="ARBA00010839"/>
    </source>
</evidence>
<reference evidence="4 5" key="1">
    <citation type="submission" date="2016-07" db="EMBL/GenBank/DDBJ databases">
        <title>Draft Genome Sequence of Methylophaga muralis Bur 1.</title>
        <authorList>
            <person name="Vasilenko O.V."/>
            <person name="Doronina N.V."/>
            <person name="Shmareva M.N."/>
            <person name="Tarlachkov S.V."/>
            <person name="Mustakhimov I."/>
            <person name="Trotsenko Y.A."/>
        </authorList>
    </citation>
    <scope>NUCLEOTIDE SEQUENCE [LARGE SCALE GENOMIC DNA]</scope>
    <source>
        <strain evidence="4 5">Bur 1</strain>
    </source>
</reference>
<protein>
    <recommendedName>
        <fullName evidence="2">UPF0225 protein A9E74_01557</fullName>
    </recommendedName>
</protein>
<dbReference type="InterPro" id="IPR023006">
    <property type="entry name" value="YchJ-like"/>
</dbReference>
<evidence type="ECO:0000313" key="4">
    <source>
        <dbReference type="EMBL" id="ODN66730.1"/>
    </source>
</evidence>
<evidence type="ECO:0000313" key="5">
    <source>
        <dbReference type="Proteomes" id="UP000094379"/>
    </source>
</evidence>
<dbReference type="SUPFAM" id="SSF103642">
    <property type="entry name" value="Sec-C motif"/>
    <property type="match status" value="1"/>
</dbReference>
<name>A0A1E3GRQ0_9GAMM</name>
<comment type="similarity">
    <text evidence="1 2">Belongs to the UPF0225 family.</text>
</comment>
<dbReference type="PANTHER" id="PTHR33747">
    <property type="entry name" value="UPF0225 PROTEIN SCO1677"/>
    <property type="match status" value="1"/>
</dbReference>
<keyword evidence="5" id="KW-1185">Reference proteome</keyword>
<dbReference type="EMBL" id="MCRI01000014">
    <property type="protein sequence ID" value="ODN66730.1"/>
    <property type="molecule type" value="Genomic_DNA"/>
</dbReference>
<comment type="caution">
    <text evidence="4">The sequence shown here is derived from an EMBL/GenBank/DDBJ whole genome shotgun (WGS) entry which is preliminary data.</text>
</comment>
<dbReference type="HAMAP" id="MF_00612">
    <property type="entry name" value="UPF0225"/>
    <property type="match status" value="1"/>
</dbReference>
<dbReference type="InterPro" id="IPR032710">
    <property type="entry name" value="NTF2-like_dom_sf"/>
</dbReference>
<dbReference type="SUPFAM" id="SSF54427">
    <property type="entry name" value="NTF2-like"/>
    <property type="match status" value="1"/>
</dbReference>
<evidence type="ECO:0000256" key="2">
    <source>
        <dbReference type="HAMAP-Rule" id="MF_00612"/>
    </source>
</evidence>
<organism evidence="4 5">
    <name type="scientific">Methylophaga muralis</name>
    <dbReference type="NCBI Taxonomy" id="291169"/>
    <lineage>
        <taxon>Bacteria</taxon>
        <taxon>Pseudomonadati</taxon>
        <taxon>Pseudomonadota</taxon>
        <taxon>Gammaproteobacteria</taxon>
        <taxon>Thiotrichales</taxon>
        <taxon>Piscirickettsiaceae</taxon>
        <taxon>Methylophaga</taxon>
    </lineage>
</organism>
<dbReference type="InterPro" id="IPR004027">
    <property type="entry name" value="SEC_C_motif"/>
</dbReference>
<dbReference type="STRING" id="291169.A9E74_01557"/>
<dbReference type="Gene3D" id="3.10.450.50">
    <property type="match status" value="1"/>
</dbReference>
<proteinExistence type="inferred from homology"/>
<dbReference type="NCBIfam" id="NF002449">
    <property type="entry name" value="PRK01617.1"/>
    <property type="match status" value="1"/>
</dbReference>
<dbReference type="AlphaFoldDB" id="A0A1E3GRQ0"/>
<dbReference type="NCBIfam" id="NF002486">
    <property type="entry name" value="PRK01752.1"/>
    <property type="match status" value="1"/>
</dbReference>
<dbReference type="Pfam" id="PF17775">
    <property type="entry name" value="YchJ_M-like"/>
    <property type="match status" value="1"/>
</dbReference>
<feature type="domain" description="YchJ-like middle NTF2-like" evidence="3">
    <location>
        <begin position="30"/>
        <end position="125"/>
    </location>
</feature>
<dbReference type="PANTHER" id="PTHR33747:SF1">
    <property type="entry name" value="ADENYLATE CYCLASE-ASSOCIATED CAP C-TERMINAL DOMAIN-CONTAINING PROTEIN"/>
    <property type="match status" value="1"/>
</dbReference>
<sequence length="154" mass="17636">MEKQLCPCQSGSVYEECCGLLHQGKQVAIKAEQLMRSRYSAFVMHNVSYLQATLHPSQRQPDDLLNLQQTMETTQWLGLTIVDHAETDDEAEVEFIAFYIDKPIGQLHERSRFSRQQGQWFYVDGEFLPPIKLGRNDNCVCGSGKKLKRCHGQS</sequence>
<evidence type="ECO:0000259" key="3">
    <source>
        <dbReference type="Pfam" id="PF17775"/>
    </source>
</evidence>
<accession>A0A1E3GRQ0</accession>
<dbReference type="Pfam" id="PF02810">
    <property type="entry name" value="SEC-C"/>
    <property type="match status" value="2"/>
</dbReference>
<gene>
    <name evidence="4" type="ORF">A9E74_01557</name>
</gene>
<dbReference type="RefSeq" id="WP_069296022.1">
    <property type="nucleotide sequence ID" value="NZ_MCRI01000014.1"/>
</dbReference>
<dbReference type="PATRIC" id="fig|291169.3.peg.1564"/>
<dbReference type="InterPro" id="IPR048469">
    <property type="entry name" value="YchJ-like_M"/>
</dbReference>